<dbReference type="Gene3D" id="3.90.1030.10">
    <property type="entry name" value="Ribosomal protein L17"/>
    <property type="match status" value="1"/>
</dbReference>
<dbReference type="GO" id="GO:0003735">
    <property type="term" value="F:structural constituent of ribosome"/>
    <property type="evidence" value="ECO:0007669"/>
    <property type="project" value="InterPro"/>
</dbReference>
<dbReference type="InterPro" id="IPR000456">
    <property type="entry name" value="Ribosomal_bL17"/>
</dbReference>
<dbReference type="HAMAP" id="MF_01368">
    <property type="entry name" value="Ribosomal_bL17"/>
    <property type="match status" value="1"/>
</dbReference>
<dbReference type="GO" id="GO:0006412">
    <property type="term" value="P:translation"/>
    <property type="evidence" value="ECO:0007669"/>
    <property type="project" value="UniProtKB-UniRule"/>
</dbReference>
<comment type="subunit">
    <text evidence="4">Part of the 50S ribosomal subunit. Contacts protein L32.</text>
</comment>
<dbReference type="PROSITE" id="PS01167">
    <property type="entry name" value="RIBOSOMAL_L17"/>
    <property type="match status" value="1"/>
</dbReference>
<keyword evidence="2 4" id="KW-0689">Ribosomal protein</keyword>
<dbReference type="FunFam" id="3.90.1030.10:FF:000001">
    <property type="entry name" value="50S ribosomal protein L17"/>
    <property type="match status" value="1"/>
</dbReference>
<dbReference type="PANTHER" id="PTHR14413:SF16">
    <property type="entry name" value="LARGE RIBOSOMAL SUBUNIT PROTEIN BL17M"/>
    <property type="match status" value="1"/>
</dbReference>
<dbReference type="OrthoDB" id="9809073at2"/>
<dbReference type="GO" id="GO:0022625">
    <property type="term" value="C:cytosolic large ribosomal subunit"/>
    <property type="evidence" value="ECO:0007669"/>
    <property type="project" value="TreeGrafter"/>
</dbReference>
<keyword evidence="3 4" id="KW-0687">Ribonucleoprotein</keyword>
<dbReference type="RefSeq" id="WP_110030162.1">
    <property type="nucleotide sequence ID" value="NZ_QGTR01000001.1"/>
</dbReference>
<evidence type="ECO:0000313" key="7">
    <source>
        <dbReference type="Proteomes" id="UP000246352"/>
    </source>
</evidence>
<organism evidence="6 7">
    <name type="scientific">Hoeflea marina</name>
    <dbReference type="NCBI Taxonomy" id="274592"/>
    <lineage>
        <taxon>Bacteria</taxon>
        <taxon>Pseudomonadati</taxon>
        <taxon>Pseudomonadota</taxon>
        <taxon>Alphaproteobacteria</taxon>
        <taxon>Hyphomicrobiales</taxon>
        <taxon>Rhizobiaceae</taxon>
        <taxon>Hoeflea</taxon>
    </lineage>
</organism>
<dbReference type="AlphaFoldDB" id="A0A317PRQ4"/>
<dbReference type="InterPro" id="IPR036373">
    <property type="entry name" value="Ribosomal_bL17_sf"/>
</dbReference>
<comment type="caution">
    <text evidence="6">The sequence shown here is derived from an EMBL/GenBank/DDBJ whole genome shotgun (WGS) entry which is preliminary data.</text>
</comment>
<evidence type="ECO:0000256" key="2">
    <source>
        <dbReference type="ARBA" id="ARBA00022980"/>
    </source>
</evidence>
<proteinExistence type="inferred from homology"/>
<comment type="similarity">
    <text evidence="1 4 5">Belongs to the bacterial ribosomal protein bL17 family.</text>
</comment>
<evidence type="ECO:0000256" key="1">
    <source>
        <dbReference type="ARBA" id="ARBA00008777"/>
    </source>
</evidence>
<sequence>MRHGNSGRKLNRTSSHRKAMFANMATSLIEHEQIMTTLPKAKEIRPIVEKLVTLGKRGDLHARRQALSQIRDNDAVRKLFDAIATRYATRNGGYIRIMKAGFRTGDNAPMAVVEFVDRDVSAKGAKDLARVAAEAANEDEAA</sequence>
<name>A0A317PRQ4_9HYPH</name>
<dbReference type="Pfam" id="PF01196">
    <property type="entry name" value="Ribosomal_L17"/>
    <property type="match status" value="1"/>
</dbReference>
<evidence type="ECO:0000256" key="3">
    <source>
        <dbReference type="ARBA" id="ARBA00023274"/>
    </source>
</evidence>
<dbReference type="EMBL" id="QGTR01000001">
    <property type="protein sequence ID" value="PWW03627.1"/>
    <property type="molecule type" value="Genomic_DNA"/>
</dbReference>
<dbReference type="PANTHER" id="PTHR14413">
    <property type="entry name" value="RIBOSOMAL PROTEIN L17"/>
    <property type="match status" value="1"/>
</dbReference>
<dbReference type="NCBIfam" id="TIGR00059">
    <property type="entry name" value="L17"/>
    <property type="match status" value="1"/>
</dbReference>
<dbReference type="Proteomes" id="UP000246352">
    <property type="component" value="Unassembled WGS sequence"/>
</dbReference>
<accession>A0A317PRQ4</accession>
<dbReference type="InterPro" id="IPR047859">
    <property type="entry name" value="Ribosomal_bL17_CS"/>
</dbReference>
<evidence type="ECO:0000256" key="4">
    <source>
        <dbReference type="HAMAP-Rule" id="MF_01368"/>
    </source>
</evidence>
<keyword evidence="7" id="KW-1185">Reference proteome</keyword>
<evidence type="ECO:0000313" key="6">
    <source>
        <dbReference type="EMBL" id="PWW03627.1"/>
    </source>
</evidence>
<gene>
    <name evidence="4" type="primary">rplQ</name>
    <name evidence="6" type="ORF">DFR52_101312</name>
</gene>
<evidence type="ECO:0000256" key="5">
    <source>
        <dbReference type="RuleBase" id="RU000660"/>
    </source>
</evidence>
<protein>
    <recommendedName>
        <fullName evidence="4">Large ribosomal subunit protein bL17</fullName>
    </recommendedName>
</protein>
<reference evidence="6 7" key="1">
    <citation type="submission" date="2018-05" db="EMBL/GenBank/DDBJ databases">
        <title>Genomic Encyclopedia of Type Strains, Phase IV (KMG-IV): sequencing the most valuable type-strain genomes for metagenomic binning, comparative biology and taxonomic classification.</title>
        <authorList>
            <person name="Goeker M."/>
        </authorList>
    </citation>
    <scope>NUCLEOTIDE SEQUENCE [LARGE SCALE GENOMIC DNA]</scope>
    <source>
        <strain evidence="6 7">DSM 16791</strain>
    </source>
</reference>
<dbReference type="SUPFAM" id="SSF64263">
    <property type="entry name" value="Prokaryotic ribosomal protein L17"/>
    <property type="match status" value="1"/>
</dbReference>